<dbReference type="Proteomes" id="UP000179467">
    <property type="component" value="Unassembled WGS sequence"/>
</dbReference>
<dbReference type="GO" id="GO:0019867">
    <property type="term" value="C:outer membrane"/>
    <property type="evidence" value="ECO:0007669"/>
    <property type="project" value="InterPro"/>
</dbReference>
<reference evidence="7 8" key="1">
    <citation type="submission" date="2016-09" db="EMBL/GenBank/DDBJ databases">
        <title>Metabolic pathway, cell adaptation mechanisms and a novel monoxygenase revealed through proteogenomic-transcription analysis of a Sphingomonas haloaromaticamans strain degrading the fungicide ortho-phenylphenol.</title>
        <authorList>
            <person name="Perruchon C."/>
            <person name="Papadopoulou E.S."/>
            <person name="Rousidou C."/>
            <person name="Vasileiadis S."/>
            <person name="Tanou G."/>
            <person name="Amoutzias G."/>
            <person name="Molassiotis A."/>
            <person name="Karpouzas D.G."/>
        </authorList>
    </citation>
    <scope>NUCLEOTIDE SEQUENCE [LARGE SCALE GENOMIC DNA]</scope>
    <source>
        <strain evidence="7 8">P3</strain>
    </source>
</reference>
<feature type="domain" description="Bacterial surface antigen (D15)" evidence="6">
    <location>
        <begin position="397"/>
        <end position="711"/>
    </location>
</feature>
<keyword evidence="5" id="KW-0732">Signal</keyword>
<accession>A0A1S1HJ15</accession>
<evidence type="ECO:0000313" key="8">
    <source>
        <dbReference type="Proteomes" id="UP000179467"/>
    </source>
</evidence>
<comment type="subcellular location">
    <subcellularLocation>
        <location evidence="1">Membrane</location>
    </subcellularLocation>
</comment>
<dbReference type="EMBL" id="MIPT01000001">
    <property type="protein sequence ID" value="OHT21406.1"/>
    <property type="molecule type" value="Genomic_DNA"/>
</dbReference>
<dbReference type="InterPro" id="IPR039910">
    <property type="entry name" value="D15-like"/>
</dbReference>
<gene>
    <name evidence="7" type="primary">tamA_1</name>
    <name evidence="7" type="ORF">BHE75_03413</name>
</gene>
<feature type="region of interest" description="Disordered" evidence="4">
    <location>
        <begin position="46"/>
        <end position="65"/>
    </location>
</feature>
<dbReference type="Gene3D" id="2.40.160.50">
    <property type="entry name" value="membrane protein fhac: a member of the omp85/tpsb transporter family"/>
    <property type="match status" value="1"/>
</dbReference>
<comment type="caution">
    <text evidence="7">The sequence shown here is derived from an EMBL/GenBank/DDBJ whole genome shotgun (WGS) entry which is preliminary data.</text>
</comment>
<evidence type="ECO:0000259" key="6">
    <source>
        <dbReference type="Pfam" id="PF01103"/>
    </source>
</evidence>
<keyword evidence="8" id="KW-1185">Reference proteome</keyword>
<feature type="region of interest" description="Disordered" evidence="4">
    <location>
        <begin position="79"/>
        <end position="110"/>
    </location>
</feature>
<dbReference type="AlphaFoldDB" id="A0A1S1HJ15"/>
<dbReference type="PANTHER" id="PTHR12815">
    <property type="entry name" value="SORTING AND ASSEMBLY MACHINERY SAMM50 PROTEIN FAMILY MEMBER"/>
    <property type="match status" value="1"/>
</dbReference>
<dbReference type="Pfam" id="PF01103">
    <property type="entry name" value="Omp85"/>
    <property type="match status" value="1"/>
</dbReference>
<protein>
    <submittedName>
        <fullName evidence="7">Translocation and assembly module TamA</fullName>
    </submittedName>
</protein>
<evidence type="ECO:0000256" key="1">
    <source>
        <dbReference type="ARBA" id="ARBA00004370"/>
    </source>
</evidence>
<evidence type="ECO:0000313" key="7">
    <source>
        <dbReference type="EMBL" id="OHT21406.1"/>
    </source>
</evidence>
<feature type="compositionally biased region" description="Low complexity" evidence="4">
    <location>
        <begin position="81"/>
        <end position="91"/>
    </location>
</feature>
<feature type="chain" id="PRO_5012210242" evidence="5">
    <location>
        <begin position="46"/>
        <end position="711"/>
    </location>
</feature>
<dbReference type="Gene3D" id="3.10.20.310">
    <property type="entry name" value="membrane protein fhac"/>
    <property type="match status" value="1"/>
</dbReference>
<organism evidence="7 8">
    <name type="scientific">Edaphosphingomonas haloaromaticamans</name>
    <dbReference type="NCBI Taxonomy" id="653954"/>
    <lineage>
        <taxon>Bacteria</taxon>
        <taxon>Pseudomonadati</taxon>
        <taxon>Pseudomonadota</taxon>
        <taxon>Alphaproteobacteria</taxon>
        <taxon>Sphingomonadales</taxon>
        <taxon>Rhizorhabdaceae</taxon>
        <taxon>Edaphosphingomonas</taxon>
    </lineage>
</organism>
<evidence type="ECO:0000256" key="5">
    <source>
        <dbReference type="SAM" id="SignalP"/>
    </source>
</evidence>
<keyword evidence="2" id="KW-1134">Transmembrane beta strand</keyword>
<sequence length="711" mass="74928">MSGGKSGKPSNHAVPSPRILARGSVAACLFALALFALALSAPAWAAPPAPPQAIDPAADPDFEAALPPLDSIQAPQAEEIPAGTPPAATAPAPAPATPAPAAADDADLAAPLPPLSGFDPTPDAGNARVPSEAAPRIRYRLAVEGLKPIGLEDDFRSLSALANDSKDVANSAQVAARANVDVGLAERLLRSEGYYDGVASSSIVPAADKAGELLVTISATPGPRYSFGAIAVTGADAEPTAIAREALRLRTGDPIRSIVVEGREAQVVLALPQHGYPFAKVGQRDILLDDATHSGDYTLPLEAGPRSVFGGFRTKGQDIFDIEHLSVFPRFKPGQLYDSRLADDMRQALVATSIFSTVAVQPVATGEKAPDGSEIVDLEVTQRKGPWRVLAGSAGYGTGQGIKAEASWTHRNLFPPEGSLTVTAIGGTQEQGASVAFRRANAGQRDRTFQIAGGFRRSDFDAYNANTVNVGINWSRQSTPLWQKRWSWSYGAEIIGTNEKGAALTPDGDRPRRNYLIGALPMQVQYDRSDDLLNPSKGYRLLVRASPESSLQGKLRGYARLSGQATGYWPATDSLVVAGRAMVSSIVGASLEGIAPSRRIYVGGGGSVRGFGYQQLGPKDAQDNPTGGLSSTEFALEARYRFGNFGIVPFVDAGRLGQDSTPGLSHMRYGAGIGGRYYTNFGPLRVDLATPIDRRPGESRFTLYISIGQAF</sequence>
<name>A0A1S1HJ15_9SPHN</name>
<keyword evidence="2" id="KW-0812">Transmembrane</keyword>
<dbReference type="InterPro" id="IPR000184">
    <property type="entry name" value="Bac_surfAg_D15"/>
</dbReference>
<evidence type="ECO:0000256" key="3">
    <source>
        <dbReference type="ARBA" id="ARBA00023136"/>
    </source>
</evidence>
<evidence type="ECO:0000256" key="4">
    <source>
        <dbReference type="SAM" id="MobiDB-lite"/>
    </source>
</evidence>
<keyword evidence="3" id="KW-0472">Membrane</keyword>
<dbReference type="PANTHER" id="PTHR12815:SF42">
    <property type="entry name" value="BACTERIAL SURFACE ANTIGEN (D15) DOMAIN-CONTAINING PROTEIN"/>
    <property type="match status" value="1"/>
</dbReference>
<proteinExistence type="predicted"/>
<evidence type="ECO:0000256" key="2">
    <source>
        <dbReference type="ARBA" id="ARBA00022452"/>
    </source>
</evidence>
<feature type="signal peptide" evidence="5">
    <location>
        <begin position="1"/>
        <end position="45"/>
    </location>
</feature>